<reference evidence="21" key="3">
    <citation type="submission" date="2025-09" db="UniProtKB">
        <authorList>
            <consortium name="Ensembl"/>
        </authorList>
    </citation>
    <scope>IDENTIFICATION</scope>
</reference>
<evidence type="ECO:0000256" key="9">
    <source>
        <dbReference type="ARBA" id="ARBA00023065"/>
    </source>
</evidence>
<evidence type="ECO:0000256" key="12">
    <source>
        <dbReference type="ARBA" id="ARBA00023180"/>
    </source>
</evidence>
<keyword evidence="13" id="KW-0739">Sodium transport</keyword>
<feature type="chain" id="PRO_5023903535" description="Sodium-dependent phosphate transport protein 2B" evidence="20">
    <location>
        <begin position="17"/>
        <end position="573"/>
    </location>
</feature>
<feature type="transmembrane region" description="Helical" evidence="19">
    <location>
        <begin position="82"/>
        <end position="105"/>
    </location>
</feature>
<evidence type="ECO:0000256" key="6">
    <source>
        <dbReference type="ARBA" id="ARBA00022692"/>
    </source>
</evidence>
<evidence type="ECO:0000256" key="4">
    <source>
        <dbReference type="ARBA" id="ARBA00022448"/>
    </source>
</evidence>
<keyword evidence="8 19" id="KW-1133">Transmembrane helix</keyword>
<organism evidence="21 22">
    <name type="scientific">Monodelphis domestica</name>
    <name type="common">Gray short-tailed opossum</name>
    <dbReference type="NCBI Taxonomy" id="13616"/>
    <lineage>
        <taxon>Eukaryota</taxon>
        <taxon>Metazoa</taxon>
        <taxon>Chordata</taxon>
        <taxon>Craniata</taxon>
        <taxon>Vertebrata</taxon>
        <taxon>Euteleostomi</taxon>
        <taxon>Mammalia</taxon>
        <taxon>Metatheria</taxon>
        <taxon>Didelphimorphia</taxon>
        <taxon>Didelphidae</taxon>
        <taxon>Monodelphis</taxon>
    </lineage>
</organism>
<comment type="function">
    <text evidence="18">Involved in actively transporting phosphate into cells via Na(+) cotransport.</text>
</comment>
<keyword evidence="20" id="KW-0732">Signal</keyword>
<accession>F6V1J3</accession>
<dbReference type="NCBIfam" id="TIGR01013">
    <property type="entry name" value="2a58"/>
    <property type="match status" value="1"/>
</dbReference>
<evidence type="ECO:0000256" key="19">
    <source>
        <dbReference type="SAM" id="Phobius"/>
    </source>
</evidence>
<keyword evidence="9" id="KW-0406">Ion transport</keyword>
<evidence type="ECO:0000256" key="5">
    <source>
        <dbReference type="ARBA" id="ARBA00022475"/>
    </source>
</evidence>
<name>F6V1J3_MONDO</name>
<keyword evidence="13" id="KW-0915">Sodium</keyword>
<feature type="transmembrane region" description="Helical" evidence="19">
    <location>
        <begin position="431"/>
        <end position="453"/>
    </location>
</feature>
<evidence type="ECO:0000256" key="17">
    <source>
        <dbReference type="ARBA" id="ARBA00034042"/>
    </source>
</evidence>
<dbReference type="GO" id="GO:0005436">
    <property type="term" value="F:sodium:phosphate symporter activity"/>
    <property type="evidence" value="ECO:0000318"/>
    <property type="project" value="GO_Central"/>
</dbReference>
<evidence type="ECO:0000256" key="18">
    <source>
        <dbReference type="ARBA" id="ARBA00034091"/>
    </source>
</evidence>
<dbReference type="GO" id="GO:0005903">
    <property type="term" value="C:brush border"/>
    <property type="evidence" value="ECO:0000318"/>
    <property type="project" value="GO_Central"/>
</dbReference>
<proteinExistence type="inferred from homology"/>
<evidence type="ECO:0000256" key="10">
    <source>
        <dbReference type="ARBA" id="ARBA00023136"/>
    </source>
</evidence>
<keyword evidence="7" id="KW-0769">Symport</keyword>
<keyword evidence="12" id="KW-0325">Glycoprotein</keyword>
<keyword evidence="6 19" id="KW-0812">Transmembrane</keyword>
<feature type="transmembrane region" description="Helical" evidence="19">
    <location>
        <begin position="391"/>
        <end position="411"/>
    </location>
</feature>
<dbReference type="HOGENOM" id="CLU_025063_0_0_1"/>
<reference evidence="21" key="2">
    <citation type="submission" date="2025-08" db="UniProtKB">
        <authorList>
            <consortium name="Ensembl"/>
        </authorList>
    </citation>
    <scope>IDENTIFICATION</scope>
</reference>
<evidence type="ECO:0000256" key="15">
    <source>
        <dbReference type="ARBA" id="ARBA00029768"/>
    </source>
</evidence>
<keyword evidence="10 19" id="KW-0472">Membrane</keyword>
<dbReference type="NCBIfam" id="NF037997">
    <property type="entry name" value="Na_Pi_symport"/>
    <property type="match status" value="1"/>
</dbReference>
<evidence type="ECO:0000256" key="20">
    <source>
        <dbReference type="SAM" id="SignalP"/>
    </source>
</evidence>
<dbReference type="GO" id="GO:0031982">
    <property type="term" value="C:vesicle"/>
    <property type="evidence" value="ECO:0000318"/>
    <property type="project" value="GO_Central"/>
</dbReference>
<sequence>MKVITFLLFFFFFTCSLDILSSAFQLIAGKVAREFLFGGPILFNPIACAMLGLLATVVVQSSSISASVLVSLVSSSFLTVETAIPVMMGVNVGTAITNILVALMYAGDREEFGRVFAGATVHSFFNWLTVLVLLPLELITGFLYHLSYRIMRSFKFQADDDDDDDGPELLKALTGPLTNIIIQLNKKVFTELAAGNQEAKNKSLIKIWCKTFENVTFSNVTVPSPENCTSPTLCWTEGNITWTLKNRTYQQNIAKCKHLFVNTSLSDSVIGFILLPLSLFILCGCLILFIRVLNSELRGPVAAVIKKYINTDFPFPFTWLAGYLVILVGALLTFLVQSSSVFTSTITPLVGTEVISLERVYCLTLGSNIGTTTTAILAALASPPRTFKQSLQIALCHFFFNITGILLWYPIPFIRLPLLFARRLGNITTTYRWFAIVYLIFSFFLGPLLVFCFSIASRTVLIYVGLPLYFLPFVVVYLHIFNVLKLFPLWMRDLKPWDDLITSIMVGCRQCGENLSHQWKKLQGPTLKPDPGPDQNHRPRAIEDSLFYVKKSDDTVSKNTINKWAVLNDSSAD</sequence>
<protein>
    <recommendedName>
        <fullName evidence="3">Sodium-dependent phosphate transport protein 2B</fullName>
    </recommendedName>
    <alternativeName>
        <fullName evidence="16">Na(+)-dependent phosphate cotransporter 2B</fullName>
    </alternativeName>
    <alternativeName>
        <fullName evidence="14">Sodium/phosphate cotransporter 2B</fullName>
    </alternativeName>
    <alternativeName>
        <fullName evidence="15">Solute carrier family 34 member 2</fullName>
    </alternativeName>
</protein>
<evidence type="ECO:0000256" key="8">
    <source>
        <dbReference type="ARBA" id="ARBA00022989"/>
    </source>
</evidence>
<feature type="signal peptide" evidence="20">
    <location>
        <begin position="1"/>
        <end position="16"/>
    </location>
</feature>
<dbReference type="STRING" id="13616.ENSMODP00000038321"/>
<evidence type="ECO:0000313" key="22">
    <source>
        <dbReference type="Proteomes" id="UP000002280"/>
    </source>
</evidence>
<evidence type="ECO:0000256" key="14">
    <source>
        <dbReference type="ARBA" id="ARBA00029612"/>
    </source>
</evidence>
<keyword evidence="4" id="KW-0813">Transport</keyword>
<evidence type="ECO:0000256" key="7">
    <source>
        <dbReference type="ARBA" id="ARBA00022847"/>
    </source>
</evidence>
<feature type="transmembrane region" description="Helical" evidence="19">
    <location>
        <begin position="41"/>
        <end position="70"/>
    </location>
</feature>
<comment type="catalytic activity">
    <reaction evidence="17">
        <text>3 Na(+)(out) + phosphate(out) = 3 Na(+)(in) + phosphate(in)</text>
        <dbReference type="Rhea" id="RHEA:71255"/>
        <dbReference type="ChEBI" id="CHEBI:29101"/>
        <dbReference type="ChEBI" id="CHEBI:43474"/>
    </reaction>
    <physiologicalReaction direction="left-to-right" evidence="17">
        <dbReference type="Rhea" id="RHEA:71256"/>
    </physiologicalReaction>
</comment>
<feature type="transmembrane region" description="Helical" evidence="19">
    <location>
        <begin position="269"/>
        <end position="293"/>
    </location>
</feature>
<keyword evidence="5" id="KW-1003">Cell membrane</keyword>
<evidence type="ECO:0000256" key="13">
    <source>
        <dbReference type="ARBA" id="ARBA00023201"/>
    </source>
</evidence>
<keyword evidence="22" id="KW-1185">Reference proteome</keyword>
<evidence type="ECO:0000256" key="16">
    <source>
        <dbReference type="ARBA" id="ARBA00031843"/>
    </source>
</evidence>
<dbReference type="Pfam" id="PF02690">
    <property type="entry name" value="Na_Pi_cotrans"/>
    <property type="match status" value="2"/>
</dbReference>
<keyword evidence="11" id="KW-1015">Disulfide bond</keyword>
<evidence type="ECO:0000256" key="3">
    <source>
        <dbReference type="ARBA" id="ARBA00020024"/>
    </source>
</evidence>
<feature type="transmembrane region" description="Helical" evidence="19">
    <location>
        <begin position="460"/>
        <end position="481"/>
    </location>
</feature>
<dbReference type="PANTHER" id="PTHR10010">
    <property type="entry name" value="SOLUTE CARRIER FAMILY 34 SODIUM PHOSPHATE , MEMBER 2-RELATED"/>
    <property type="match status" value="1"/>
</dbReference>
<evidence type="ECO:0000256" key="1">
    <source>
        <dbReference type="ARBA" id="ARBA00004424"/>
    </source>
</evidence>
<dbReference type="InParanoid" id="F6V1J3"/>
<dbReference type="InterPro" id="IPR003841">
    <property type="entry name" value="Na/Pi_transpt"/>
</dbReference>
<reference evidence="21 22" key="1">
    <citation type="journal article" date="2007" name="Nature">
        <title>Genome of the marsupial Monodelphis domestica reveals innovation in non-coding sequences.</title>
        <authorList>
            <person name="Mikkelsen T.S."/>
            <person name="Wakefield M.J."/>
            <person name="Aken B."/>
            <person name="Amemiya C.T."/>
            <person name="Chang J.L."/>
            <person name="Duke S."/>
            <person name="Garber M."/>
            <person name="Gentles A.J."/>
            <person name="Goodstadt L."/>
            <person name="Heger A."/>
            <person name="Jurka J."/>
            <person name="Kamal M."/>
            <person name="Mauceli E."/>
            <person name="Searle S.M."/>
            <person name="Sharpe T."/>
            <person name="Baker M.L."/>
            <person name="Batzer M.A."/>
            <person name="Benos P.V."/>
            <person name="Belov K."/>
            <person name="Clamp M."/>
            <person name="Cook A."/>
            <person name="Cuff J."/>
            <person name="Das R."/>
            <person name="Davidow L."/>
            <person name="Deakin J.E."/>
            <person name="Fazzari M.J."/>
            <person name="Glass J.L."/>
            <person name="Grabherr M."/>
            <person name="Greally J.M."/>
            <person name="Gu W."/>
            <person name="Hore T.A."/>
            <person name="Huttley G.A."/>
            <person name="Kleber M."/>
            <person name="Jirtle R.L."/>
            <person name="Koina E."/>
            <person name="Lee J.T."/>
            <person name="Mahony S."/>
            <person name="Marra M.A."/>
            <person name="Miller R.D."/>
            <person name="Nicholls R.D."/>
            <person name="Oda M."/>
            <person name="Papenfuss A.T."/>
            <person name="Parra Z.E."/>
            <person name="Pollock D.D."/>
            <person name="Ray D.A."/>
            <person name="Schein J.E."/>
            <person name="Speed T.P."/>
            <person name="Thompson K."/>
            <person name="VandeBerg J.L."/>
            <person name="Wade C.M."/>
            <person name="Walker J.A."/>
            <person name="Waters P.D."/>
            <person name="Webber C."/>
            <person name="Weidman J.R."/>
            <person name="Xie X."/>
            <person name="Zody M.C."/>
            <person name="Baldwin J."/>
            <person name="Abdouelleil A."/>
            <person name="Abdulkadir J."/>
            <person name="Abebe A."/>
            <person name="Abera B."/>
            <person name="Abreu J."/>
            <person name="Acer S.C."/>
            <person name="Aftuck L."/>
            <person name="Alexander A."/>
            <person name="An P."/>
            <person name="Anderson E."/>
            <person name="Anderson S."/>
            <person name="Arachi H."/>
            <person name="Azer M."/>
            <person name="Bachantsang P."/>
            <person name="Barry A."/>
            <person name="Bayul T."/>
            <person name="Berlin A."/>
            <person name="Bessette D."/>
            <person name="Bloom T."/>
            <person name="Bloom T."/>
            <person name="Boguslavskiy L."/>
            <person name="Bonnet C."/>
            <person name="Boukhgalter B."/>
            <person name="Bourzgui I."/>
            <person name="Brown A."/>
            <person name="Cahill P."/>
            <person name="Channer S."/>
            <person name="Cheshatsang Y."/>
            <person name="Chuda L."/>
            <person name="Citroen M."/>
            <person name="Collymore A."/>
            <person name="Cooke P."/>
            <person name="Costello M."/>
            <person name="D'Aco K."/>
            <person name="Daza R."/>
            <person name="De Haan G."/>
            <person name="DeGray S."/>
            <person name="DeMaso C."/>
            <person name="Dhargay N."/>
            <person name="Dooley K."/>
            <person name="Dooley E."/>
            <person name="Doricent M."/>
            <person name="Dorje P."/>
            <person name="Dorjee K."/>
            <person name="Dupes A."/>
            <person name="Elong R."/>
            <person name="Falk J."/>
            <person name="Farina A."/>
            <person name="Faro S."/>
            <person name="Ferguson D."/>
            <person name="Fisher S."/>
            <person name="Foley C.D."/>
            <person name="Franke A."/>
            <person name="Friedrich D."/>
            <person name="Gadbois L."/>
            <person name="Gearin G."/>
            <person name="Gearin C.R."/>
            <person name="Giannoukos G."/>
            <person name="Goode T."/>
            <person name="Graham J."/>
            <person name="Grandbois E."/>
            <person name="Grewal S."/>
            <person name="Gyaltsen K."/>
            <person name="Hafez N."/>
            <person name="Hagos B."/>
            <person name="Hall J."/>
            <person name="Henson C."/>
            <person name="Hollinger A."/>
            <person name="Honan T."/>
            <person name="Huard M.D."/>
            <person name="Hughes L."/>
            <person name="Hurhula B."/>
            <person name="Husby M.E."/>
            <person name="Kamat A."/>
            <person name="Kanga B."/>
            <person name="Kashin S."/>
            <person name="Khazanovich D."/>
            <person name="Kisner P."/>
            <person name="Lance K."/>
            <person name="Lara M."/>
            <person name="Lee W."/>
            <person name="Lennon N."/>
            <person name="Letendre F."/>
            <person name="LeVine R."/>
            <person name="Lipovsky A."/>
            <person name="Liu X."/>
            <person name="Liu J."/>
            <person name="Liu S."/>
            <person name="Lokyitsang T."/>
            <person name="Lokyitsang Y."/>
            <person name="Lubonja R."/>
            <person name="Lui A."/>
            <person name="MacDonald P."/>
            <person name="Magnisalis V."/>
            <person name="Maru K."/>
            <person name="Matthews C."/>
            <person name="McCusker W."/>
            <person name="McDonough S."/>
            <person name="Mehta T."/>
            <person name="Meldrim J."/>
            <person name="Meneus L."/>
            <person name="Mihai O."/>
            <person name="Mihalev A."/>
            <person name="Mihova T."/>
            <person name="Mittelman R."/>
            <person name="Mlenga V."/>
            <person name="Montmayeur A."/>
            <person name="Mulrain L."/>
            <person name="Navidi A."/>
            <person name="Naylor J."/>
            <person name="Negash T."/>
            <person name="Nguyen T."/>
            <person name="Nguyen N."/>
            <person name="Nicol R."/>
            <person name="Norbu C."/>
            <person name="Norbu N."/>
            <person name="Novod N."/>
            <person name="O'Neill B."/>
            <person name="Osman S."/>
            <person name="Markiewicz E."/>
            <person name="Oyono O.L."/>
            <person name="Patti C."/>
            <person name="Phunkhang P."/>
            <person name="Pierre F."/>
            <person name="Priest M."/>
            <person name="Raghuraman S."/>
            <person name="Rege F."/>
            <person name="Reyes R."/>
            <person name="Rise C."/>
            <person name="Rogov P."/>
            <person name="Ross K."/>
            <person name="Ryan E."/>
            <person name="Settipalli S."/>
            <person name="Shea T."/>
            <person name="Sherpa N."/>
            <person name="Shi L."/>
            <person name="Shih D."/>
            <person name="Sparrow T."/>
            <person name="Spaulding J."/>
            <person name="Stalker J."/>
            <person name="Stange-Thomann N."/>
            <person name="Stavropoulos S."/>
            <person name="Stone C."/>
            <person name="Strader C."/>
            <person name="Tesfaye S."/>
            <person name="Thomson T."/>
            <person name="Thoulutsang Y."/>
            <person name="Thoulutsang D."/>
            <person name="Topham K."/>
            <person name="Topping I."/>
            <person name="Tsamla T."/>
            <person name="Vassiliev H."/>
            <person name="Vo A."/>
            <person name="Wangchuk T."/>
            <person name="Wangdi T."/>
            <person name="Weiand M."/>
            <person name="Wilkinson J."/>
            <person name="Wilson A."/>
            <person name="Yadav S."/>
            <person name="Young G."/>
            <person name="Yu Q."/>
            <person name="Zembek L."/>
            <person name="Zhong D."/>
            <person name="Zimmer A."/>
            <person name="Zwirko Z."/>
            <person name="Jaffe D.B."/>
            <person name="Alvarez P."/>
            <person name="Brockman W."/>
            <person name="Butler J."/>
            <person name="Chin C."/>
            <person name="Gnerre S."/>
            <person name="MacCallum I."/>
            <person name="Graves J.A."/>
            <person name="Ponting C.P."/>
            <person name="Breen M."/>
            <person name="Samollow P.B."/>
            <person name="Lander E.S."/>
            <person name="Lindblad-Toh K."/>
        </authorList>
    </citation>
    <scope>NUCLEOTIDE SEQUENCE [LARGE SCALE GENOMIC DNA]</scope>
</reference>
<dbReference type="AlphaFoldDB" id="F6V1J3"/>
<comment type="similarity">
    <text evidence="2">Belongs to the SLC34A transporter family.</text>
</comment>
<dbReference type="GeneTree" id="ENSGT00950000183177"/>
<dbReference type="PANTHER" id="PTHR10010:SF23">
    <property type="entry name" value="SODIUM-DEPENDENT PHOSPHATE TRANSPORT PROTEIN 2B"/>
    <property type="match status" value="1"/>
</dbReference>
<evidence type="ECO:0000256" key="2">
    <source>
        <dbReference type="ARBA" id="ARBA00005808"/>
    </source>
</evidence>
<dbReference type="Proteomes" id="UP000002280">
    <property type="component" value="Chromosome 5"/>
</dbReference>
<feature type="transmembrane region" description="Helical" evidence="19">
    <location>
        <begin position="313"/>
        <end position="336"/>
    </location>
</feature>
<dbReference type="GO" id="GO:0030643">
    <property type="term" value="P:intracellular phosphate ion homeostasis"/>
    <property type="evidence" value="ECO:0000318"/>
    <property type="project" value="GO_Central"/>
</dbReference>
<dbReference type="GO" id="GO:0044341">
    <property type="term" value="P:sodium-dependent phosphate transport"/>
    <property type="evidence" value="ECO:0000318"/>
    <property type="project" value="GO_Central"/>
</dbReference>
<evidence type="ECO:0000256" key="11">
    <source>
        <dbReference type="ARBA" id="ARBA00023157"/>
    </source>
</evidence>
<feature type="transmembrane region" description="Helical" evidence="19">
    <location>
        <begin position="125"/>
        <end position="146"/>
    </location>
</feature>
<dbReference type="eggNOG" id="ENOG502QQ3I">
    <property type="taxonomic scope" value="Eukaryota"/>
</dbReference>
<dbReference type="GO" id="GO:0016324">
    <property type="term" value="C:apical plasma membrane"/>
    <property type="evidence" value="ECO:0000318"/>
    <property type="project" value="GO_Central"/>
</dbReference>
<comment type="subcellular location">
    <subcellularLocation>
        <location evidence="1">Apical cell membrane</location>
        <topology evidence="1">Multi-pass membrane protein</topology>
    </subcellularLocation>
</comment>
<dbReference type="Bgee" id="ENSMODG00000025532">
    <property type="expression patterns" value="Expressed in spermatocyte and 4 other cell types or tissues"/>
</dbReference>
<evidence type="ECO:0000313" key="21">
    <source>
        <dbReference type="Ensembl" id="ENSMODP00000038321.3"/>
    </source>
</evidence>
<dbReference type="Ensembl" id="ENSMODT00000039921.3">
    <property type="protein sequence ID" value="ENSMODP00000038321.3"/>
    <property type="gene ID" value="ENSMODG00000025532.3"/>
</dbReference>